<feature type="non-terminal residue" evidence="5">
    <location>
        <position position="90"/>
    </location>
</feature>
<sequence length="90" mass="9567">MKALKITFLAIVGLLLALLLGLAALLGTQTGSAWLLGRVPGLQVSGFEGRLGGAWQAQRLSWAQDGTQLVVERPELRWSPGCLAGLRLCL</sequence>
<evidence type="ECO:0000313" key="5">
    <source>
        <dbReference type="EMBL" id="RCI69610.1"/>
    </source>
</evidence>
<evidence type="ECO:0000313" key="6">
    <source>
        <dbReference type="Proteomes" id="UP000253594"/>
    </source>
</evidence>
<dbReference type="Proteomes" id="UP000253594">
    <property type="component" value="Unassembled WGS sequence"/>
</dbReference>
<proteinExistence type="predicted"/>
<organism evidence="5 6">
    <name type="scientific">Pseudomonas aeruginosa</name>
    <dbReference type="NCBI Taxonomy" id="287"/>
    <lineage>
        <taxon>Bacteria</taxon>
        <taxon>Pseudomonadati</taxon>
        <taxon>Pseudomonadota</taxon>
        <taxon>Gammaproteobacteria</taxon>
        <taxon>Pseudomonadales</taxon>
        <taxon>Pseudomonadaceae</taxon>
        <taxon>Pseudomonas</taxon>
    </lineage>
</organism>
<evidence type="ECO:0000256" key="1">
    <source>
        <dbReference type="ARBA" id="ARBA00004167"/>
    </source>
</evidence>
<keyword evidence="2" id="KW-0812">Transmembrane</keyword>
<accession>A0A367LWZ1</accession>
<dbReference type="PANTHER" id="PTHR36985:SF1">
    <property type="entry name" value="TRANSLOCATION AND ASSEMBLY MODULE SUBUNIT TAMB"/>
    <property type="match status" value="1"/>
</dbReference>
<gene>
    <name evidence="5" type="ORF">DT376_39025</name>
</gene>
<evidence type="ECO:0000256" key="4">
    <source>
        <dbReference type="ARBA" id="ARBA00023136"/>
    </source>
</evidence>
<keyword evidence="4" id="KW-0472">Membrane</keyword>
<comment type="subcellular location">
    <subcellularLocation>
        <location evidence="1">Membrane</location>
        <topology evidence="1">Single-pass membrane protein</topology>
    </subcellularLocation>
</comment>
<dbReference type="GO" id="GO:0005886">
    <property type="term" value="C:plasma membrane"/>
    <property type="evidence" value="ECO:0007669"/>
    <property type="project" value="TreeGrafter"/>
</dbReference>
<name>A0A367LWZ1_PSEAI</name>
<dbReference type="PANTHER" id="PTHR36985">
    <property type="entry name" value="TRANSLOCATION AND ASSEMBLY MODULE SUBUNIT TAMB"/>
    <property type="match status" value="1"/>
</dbReference>
<evidence type="ECO:0000256" key="2">
    <source>
        <dbReference type="ARBA" id="ARBA00022692"/>
    </source>
</evidence>
<dbReference type="AlphaFoldDB" id="A0A367LWZ1"/>
<keyword evidence="3" id="KW-1133">Transmembrane helix</keyword>
<evidence type="ECO:0000256" key="3">
    <source>
        <dbReference type="ARBA" id="ARBA00022989"/>
    </source>
</evidence>
<comment type="caution">
    <text evidence="5">The sequence shown here is derived from an EMBL/GenBank/DDBJ whole genome shotgun (WGS) entry which is preliminary data.</text>
</comment>
<dbReference type="EMBL" id="QORE01002896">
    <property type="protein sequence ID" value="RCI69610.1"/>
    <property type="molecule type" value="Genomic_DNA"/>
</dbReference>
<evidence type="ECO:0008006" key="7">
    <source>
        <dbReference type="Google" id="ProtNLM"/>
    </source>
</evidence>
<protein>
    <recommendedName>
        <fullName evidence="7">Translocation and assembly module TamB</fullName>
    </recommendedName>
</protein>
<reference evidence="5 6" key="1">
    <citation type="submission" date="2018-07" db="EMBL/GenBank/DDBJ databases">
        <title>Mechanisms of high-level aminoglycoside resistance among Gram-negative pathogens in Brazil.</title>
        <authorList>
            <person name="Ballaben A.S."/>
            <person name="Darini A.L.C."/>
            <person name="Doi Y."/>
        </authorList>
    </citation>
    <scope>NUCLEOTIDE SEQUENCE [LARGE SCALE GENOMIC DNA]</scope>
    <source>
        <strain evidence="5 6">B2-305</strain>
    </source>
</reference>
<dbReference type="GO" id="GO:0009306">
    <property type="term" value="P:protein secretion"/>
    <property type="evidence" value="ECO:0007669"/>
    <property type="project" value="TreeGrafter"/>
</dbReference>
<dbReference type="GO" id="GO:0097347">
    <property type="term" value="C:TAM protein secretion complex"/>
    <property type="evidence" value="ECO:0007669"/>
    <property type="project" value="TreeGrafter"/>
</dbReference>